<protein>
    <recommendedName>
        <fullName evidence="1">Complex 1 LYR protein domain-containing protein</fullName>
    </recommendedName>
</protein>
<dbReference type="EMBL" id="ADBJ01000008">
    <property type="protein sequence ID" value="EFA85182.1"/>
    <property type="molecule type" value="Genomic_DNA"/>
</dbReference>
<dbReference type="RefSeq" id="XP_020437291.1">
    <property type="nucleotide sequence ID" value="XM_020573174.1"/>
</dbReference>
<dbReference type="GeneID" id="31357707"/>
<comment type="caution">
    <text evidence="2">The sequence shown here is derived from an EMBL/GenBank/DDBJ whole genome shotgun (WGS) entry which is preliminary data.</text>
</comment>
<name>D3B1K8_HETP5</name>
<keyword evidence="3" id="KW-1185">Reference proteome</keyword>
<evidence type="ECO:0000313" key="3">
    <source>
        <dbReference type="Proteomes" id="UP000001396"/>
    </source>
</evidence>
<dbReference type="AlphaFoldDB" id="D3B1K8"/>
<feature type="domain" description="Complex 1 LYR protein" evidence="1">
    <location>
        <begin position="7"/>
        <end position="58"/>
    </location>
</feature>
<gene>
    <name evidence="2" type="ORF">PPL_02182</name>
</gene>
<sequence>MKVLGSIQLYREFIRLSYRFPVESIRQKIRLNTKEMWQLNQHETNKININNSITKARNIYTLLQKLVNSNSAAMIFSNDLHKKKHNKK</sequence>
<dbReference type="InParanoid" id="D3B1K8"/>
<proteinExistence type="predicted"/>
<dbReference type="Pfam" id="PF05347">
    <property type="entry name" value="Complex1_LYR"/>
    <property type="match status" value="1"/>
</dbReference>
<reference evidence="2 3" key="1">
    <citation type="journal article" date="2011" name="Genome Res.">
        <title>Phylogeny-wide analysis of social amoeba genomes highlights ancient origins for complex intercellular communication.</title>
        <authorList>
            <person name="Heidel A.J."/>
            <person name="Lawal H.M."/>
            <person name="Felder M."/>
            <person name="Schilde C."/>
            <person name="Helps N.R."/>
            <person name="Tunggal B."/>
            <person name="Rivero F."/>
            <person name="John U."/>
            <person name="Schleicher M."/>
            <person name="Eichinger L."/>
            <person name="Platzer M."/>
            <person name="Noegel A.A."/>
            <person name="Schaap P."/>
            <person name="Gloeckner G."/>
        </authorList>
    </citation>
    <scope>NUCLEOTIDE SEQUENCE [LARGE SCALE GENOMIC DNA]</scope>
    <source>
        <strain evidence="3">ATCC 26659 / Pp 5 / PN500</strain>
    </source>
</reference>
<dbReference type="Proteomes" id="UP000001396">
    <property type="component" value="Unassembled WGS sequence"/>
</dbReference>
<evidence type="ECO:0000259" key="1">
    <source>
        <dbReference type="Pfam" id="PF05347"/>
    </source>
</evidence>
<dbReference type="FunCoup" id="D3B1K8">
    <property type="interactions" value="2"/>
</dbReference>
<evidence type="ECO:0000313" key="2">
    <source>
        <dbReference type="EMBL" id="EFA85182.1"/>
    </source>
</evidence>
<dbReference type="InterPro" id="IPR008011">
    <property type="entry name" value="Complex1_LYR_dom"/>
</dbReference>
<accession>D3B1K8</accession>
<organism evidence="2 3">
    <name type="scientific">Heterostelium pallidum (strain ATCC 26659 / Pp 5 / PN500)</name>
    <name type="common">Cellular slime mold</name>
    <name type="synonym">Polysphondylium pallidum</name>
    <dbReference type="NCBI Taxonomy" id="670386"/>
    <lineage>
        <taxon>Eukaryota</taxon>
        <taxon>Amoebozoa</taxon>
        <taxon>Evosea</taxon>
        <taxon>Eumycetozoa</taxon>
        <taxon>Dictyostelia</taxon>
        <taxon>Acytosteliales</taxon>
        <taxon>Acytosteliaceae</taxon>
        <taxon>Heterostelium</taxon>
    </lineage>
</organism>